<organism evidence="3 4">
    <name type="scientific">Fibrobacter intestinalis</name>
    <dbReference type="NCBI Taxonomy" id="28122"/>
    <lineage>
        <taxon>Bacteria</taxon>
        <taxon>Pseudomonadati</taxon>
        <taxon>Fibrobacterota</taxon>
        <taxon>Fibrobacteria</taxon>
        <taxon>Fibrobacterales</taxon>
        <taxon>Fibrobacteraceae</taxon>
        <taxon>Fibrobacter</taxon>
    </lineage>
</organism>
<protein>
    <submittedName>
        <fullName evidence="3">Competence protein ComEA</fullName>
    </submittedName>
</protein>
<dbReference type="InterPro" id="IPR010994">
    <property type="entry name" value="RuvA_2-like"/>
</dbReference>
<evidence type="ECO:0000259" key="2">
    <source>
        <dbReference type="SMART" id="SM00278"/>
    </source>
</evidence>
<dbReference type="PANTHER" id="PTHR21180">
    <property type="entry name" value="ENDONUCLEASE/EXONUCLEASE/PHOSPHATASE FAMILY DOMAIN-CONTAINING PROTEIN 1"/>
    <property type="match status" value="1"/>
</dbReference>
<evidence type="ECO:0000313" key="4">
    <source>
        <dbReference type="Proteomes" id="UP000184275"/>
    </source>
</evidence>
<dbReference type="InterPro" id="IPR003583">
    <property type="entry name" value="Hlx-hairpin-Hlx_DNA-bd_motif"/>
</dbReference>
<dbReference type="AlphaFoldDB" id="A0A1M6QM53"/>
<feature type="region of interest" description="Disordered" evidence="1">
    <location>
        <begin position="54"/>
        <end position="76"/>
    </location>
</feature>
<evidence type="ECO:0000313" key="3">
    <source>
        <dbReference type="EMBL" id="SHK21107.1"/>
    </source>
</evidence>
<evidence type="ECO:0000256" key="1">
    <source>
        <dbReference type="SAM" id="MobiDB-lite"/>
    </source>
</evidence>
<dbReference type="PANTHER" id="PTHR21180:SF32">
    <property type="entry name" value="ENDONUCLEASE_EXONUCLEASE_PHOSPHATASE FAMILY DOMAIN-CONTAINING PROTEIN 1"/>
    <property type="match status" value="1"/>
</dbReference>
<dbReference type="Gene3D" id="1.10.150.280">
    <property type="entry name" value="AF1531-like domain"/>
    <property type="match status" value="1"/>
</dbReference>
<dbReference type="InterPro" id="IPR051675">
    <property type="entry name" value="Endo/Exo/Phosphatase_dom_1"/>
</dbReference>
<dbReference type="InterPro" id="IPR004509">
    <property type="entry name" value="Competence_ComEA_HhH"/>
</dbReference>
<dbReference type="Proteomes" id="UP000184275">
    <property type="component" value="Unassembled WGS sequence"/>
</dbReference>
<dbReference type="GO" id="GO:0006281">
    <property type="term" value="P:DNA repair"/>
    <property type="evidence" value="ECO:0007669"/>
    <property type="project" value="InterPro"/>
</dbReference>
<feature type="domain" description="Helix-hairpin-helix DNA-binding motif class 1" evidence="2">
    <location>
        <begin position="91"/>
        <end position="110"/>
    </location>
</feature>
<dbReference type="Pfam" id="PF12836">
    <property type="entry name" value="HHH_3"/>
    <property type="match status" value="1"/>
</dbReference>
<dbReference type="NCBIfam" id="TIGR00426">
    <property type="entry name" value="competence protein ComEA helix-hairpin-helix repeat region"/>
    <property type="match status" value="1"/>
</dbReference>
<dbReference type="SUPFAM" id="SSF47781">
    <property type="entry name" value="RuvA domain 2-like"/>
    <property type="match status" value="1"/>
</dbReference>
<feature type="compositionally biased region" description="Basic residues" evidence="1">
    <location>
        <begin position="67"/>
        <end position="76"/>
    </location>
</feature>
<dbReference type="SMART" id="SM00278">
    <property type="entry name" value="HhH1"/>
    <property type="match status" value="2"/>
</dbReference>
<proteinExistence type="predicted"/>
<dbReference type="RefSeq" id="WP_073302199.1">
    <property type="nucleotide sequence ID" value="NZ_FRAW01000002.1"/>
</dbReference>
<dbReference type="GO" id="GO:0003677">
    <property type="term" value="F:DNA binding"/>
    <property type="evidence" value="ECO:0007669"/>
    <property type="project" value="InterPro"/>
</dbReference>
<feature type="domain" description="Helix-hairpin-helix DNA-binding motif class 1" evidence="2">
    <location>
        <begin position="121"/>
        <end position="140"/>
    </location>
</feature>
<accession>A0A1M6QM53</accession>
<name>A0A1M6QM53_9BACT</name>
<sequence length="144" mass="15543">MNGAEKKVFILAIFLLGLGALVRYSPWDPVPHIESFEYAENDSNGIGVQEMKAFASSDSEKGAARDKKPKGKRAKKPVVHFPISINKASAEELCAIKGVGPKLAEKIIEYRNAHGAFSGAKDLKKVSGIGKKKAEALLGFIVFD</sequence>
<dbReference type="EMBL" id="FRAW01000002">
    <property type="protein sequence ID" value="SHK21107.1"/>
    <property type="molecule type" value="Genomic_DNA"/>
</dbReference>
<reference evidence="4" key="1">
    <citation type="submission" date="2016-11" db="EMBL/GenBank/DDBJ databases">
        <authorList>
            <person name="Varghese N."/>
            <person name="Submissions S."/>
        </authorList>
    </citation>
    <scope>NUCLEOTIDE SEQUENCE [LARGE SCALE GENOMIC DNA]</scope>
    <source>
        <strain evidence="4">UWOS</strain>
    </source>
</reference>
<gene>
    <name evidence="3" type="ORF">SAMN05720469_102151</name>
</gene>
<keyword evidence="4" id="KW-1185">Reference proteome</keyword>